<protein>
    <submittedName>
        <fullName evidence="1">Uncharacterized protein</fullName>
    </submittedName>
</protein>
<reference evidence="1" key="1">
    <citation type="submission" date="2020-08" db="EMBL/GenBank/DDBJ databases">
        <title>Genome public.</title>
        <authorList>
            <person name="Liu C."/>
            <person name="Sun Q."/>
        </authorList>
    </citation>
    <scope>NUCLEOTIDE SEQUENCE</scope>
    <source>
        <strain evidence="1">NSJ-54</strain>
    </source>
</reference>
<gene>
    <name evidence="1" type="ORF">H8709_01660</name>
</gene>
<dbReference type="EMBL" id="JACRTC010000001">
    <property type="protein sequence ID" value="MBC8569537.1"/>
    <property type="molecule type" value="Genomic_DNA"/>
</dbReference>
<proteinExistence type="predicted"/>
<evidence type="ECO:0000313" key="2">
    <source>
        <dbReference type="Proteomes" id="UP000660861"/>
    </source>
</evidence>
<evidence type="ECO:0000313" key="1">
    <source>
        <dbReference type="EMBL" id="MBC8569537.1"/>
    </source>
</evidence>
<sequence>MKNEMIKELDNRIKKLENHQHDDDYRQENPYDNVRQAVSFVINDALLMELKDLKDFASHLDN</sequence>
<name>A0A926IAW4_9FIRM</name>
<dbReference type="AlphaFoldDB" id="A0A926IAW4"/>
<comment type="caution">
    <text evidence="1">The sequence shown here is derived from an EMBL/GenBank/DDBJ whole genome shotgun (WGS) entry which is preliminary data.</text>
</comment>
<accession>A0A926IAW4</accession>
<dbReference type="Proteomes" id="UP000660861">
    <property type="component" value="Unassembled WGS sequence"/>
</dbReference>
<keyword evidence="2" id="KW-1185">Reference proteome</keyword>
<organism evidence="1 2">
    <name type="scientific">Zongyangia hominis</name>
    <dbReference type="NCBI Taxonomy" id="2763677"/>
    <lineage>
        <taxon>Bacteria</taxon>
        <taxon>Bacillati</taxon>
        <taxon>Bacillota</taxon>
        <taxon>Clostridia</taxon>
        <taxon>Eubacteriales</taxon>
        <taxon>Oscillospiraceae</taxon>
        <taxon>Zongyangia</taxon>
    </lineage>
</organism>
<dbReference type="RefSeq" id="WP_262396634.1">
    <property type="nucleotide sequence ID" value="NZ_JACRTC010000001.1"/>
</dbReference>